<evidence type="ECO:0000256" key="1">
    <source>
        <dbReference type="SAM" id="Phobius"/>
    </source>
</evidence>
<dbReference type="Proteomes" id="UP001432027">
    <property type="component" value="Unassembled WGS sequence"/>
</dbReference>
<reference evidence="2" key="1">
    <citation type="submission" date="2023-10" db="EMBL/GenBank/DDBJ databases">
        <title>Genome assembly of Pristionchus species.</title>
        <authorList>
            <person name="Yoshida K."/>
            <person name="Sommer R.J."/>
        </authorList>
    </citation>
    <scope>NUCLEOTIDE SEQUENCE</scope>
    <source>
        <strain evidence="2">RS0144</strain>
    </source>
</reference>
<keyword evidence="1" id="KW-0472">Membrane</keyword>
<name>A0AAV5T6W5_9BILA</name>
<comment type="caution">
    <text evidence="2">The sequence shown here is derived from an EMBL/GenBank/DDBJ whole genome shotgun (WGS) entry which is preliminary data.</text>
</comment>
<protein>
    <submittedName>
        <fullName evidence="2">Uncharacterized protein</fullName>
    </submittedName>
</protein>
<evidence type="ECO:0000313" key="2">
    <source>
        <dbReference type="EMBL" id="GMS88573.1"/>
    </source>
</evidence>
<feature type="transmembrane region" description="Helical" evidence="1">
    <location>
        <begin position="20"/>
        <end position="40"/>
    </location>
</feature>
<sequence>MANGLRDGDSSDDKYYFDNLIYFVFGAMITSVLIVFISLADTRPIQSTTTPMMISNEVYQIAWGIWRLEQMITGTPMIDYQIEPMRDIQKESVRRINTMNKELIELMSKIDTRHGQNDDHRISFLEAAAFRKIII</sequence>
<keyword evidence="1" id="KW-1133">Transmembrane helix</keyword>
<evidence type="ECO:0000313" key="3">
    <source>
        <dbReference type="Proteomes" id="UP001432027"/>
    </source>
</evidence>
<gene>
    <name evidence="2" type="ORF">PENTCL1PPCAC_10748</name>
</gene>
<organism evidence="2 3">
    <name type="scientific">Pristionchus entomophagus</name>
    <dbReference type="NCBI Taxonomy" id="358040"/>
    <lineage>
        <taxon>Eukaryota</taxon>
        <taxon>Metazoa</taxon>
        <taxon>Ecdysozoa</taxon>
        <taxon>Nematoda</taxon>
        <taxon>Chromadorea</taxon>
        <taxon>Rhabditida</taxon>
        <taxon>Rhabditina</taxon>
        <taxon>Diplogasteromorpha</taxon>
        <taxon>Diplogasteroidea</taxon>
        <taxon>Neodiplogasteridae</taxon>
        <taxon>Pristionchus</taxon>
    </lineage>
</organism>
<accession>A0AAV5T6W5</accession>
<keyword evidence="1" id="KW-0812">Transmembrane</keyword>
<keyword evidence="3" id="KW-1185">Reference proteome</keyword>
<dbReference type="EMBL" id="BTSX01000003">
    <property type="protein sequence ID" value="GMS88573.1"/>
    <property type="molecule type" value="Genomic_DNA"/>
</dbReference>
<proteinExistence type="predicted"/>
<dbReference type="AlphaFoldDB" id="A0AAV5T6W5"/>